<dbReference type="NCBIfam" id="TIGR02530">
    <property type="entry name" value="flg_new"/>
    <property type="match status" value="1"/>
</dbReference>
<dbReference type="InterPro" id="IPR013367">
    <property type="entry name" value="Flagellar_put"/>
</dbReference>
<comment type="caution">
    <text evidence="2">The sequence shown here is derived from an EMBL/GenBank/DDBJ whole genome shotgun (WGS) entry which is preliminary data.</text>
</comment>
<keyword evidence="2" id="KW-0966">Cell projection</keyword>
<evidence type="ECO:0000313" key="2">
    <source>
        <dbReference type="EMBL" id="RJP14977.1"/>
    </source>
</evidence>
<evidence type="ECO:0000256" key="1">
    <source>
        <dbReference type="SAM" id="MobiDB-lite"/>
    </source>
</evidence>
<evidence type="ECO:0000313" key="3">
    <source>
        <dbReference type="Proteomes" id="UP000265882"/>
    </source>
</evidence>
<dbReference type="Proteomes" id="UP000265882">
    <property type="component" value="Unassembled WGS sequence"/>
</dbReference>
<reference evidence="2 3" key="1">
    <citation type="journal article" date="2017" name="ISME J.">
        <title>Energy and carbon metabolisms in a deep terrestrial subsurface fluid microbial community.</title>
        <authorList>
            <person name="Momper L."/>
            <person name="Jungbluth S.P."/>
            <person name="Lee M.D."/>
            <person name="Amend J.P."/>
        </authorList>
    </citation>
    <scope>NUCLEOTIDE SEQUENCE [LARGE SCALE GENOMIC DNA]</scope>
    <source>
        <strain evidence="2">SURF_5</strain>
    </source>
</reference>
<protein>
    <submittedName>
        <fullName evidence="2">Flagellar protein</fullName>
    </submittedName>
</protein>
<keyword evidence="2" id="KW-0282">Flagellum</keyword>
<feature type="compositionally biased region" description="Polar residues" evidence="1">
    <location>
        <begin position="1"/>
        <end position="17"/>
    </location>
</feature>
<dbReference type="Pfam" id="PF12611">
    <property type="entry name" value="Flagellar_put"/>
    <property type="match status" value="1"/>
</dbReference>
<gene>
    <name evidence="2" type="ORF">C4520_20610</name>
</gene>
<accession>A0A3A4MY45</accession>
<name>A0A3A4MY45_ABYX5</name>
<feature type="region of interest" description="Disordered" evidence="1">
    <location>
        <begin position="1"/>
        <end position="28"/>
    </location>
</feature>
<proteinExistence type="predicted"/>
<organism evidence="2 3">
    <name type="scientific">Abyssobacteria bacterium (strain SURF_5)</name>
    <dbReference type="NCBI Taxonomy" id="2093360"/>
    <lineage>
        <taxon>Bacteria</taxon>
        <taxon>Pseudomonadati</taxon>
        <taxon>Candidatus Hydrogenedentota</taxon>
        <taxon>Candidatus Abyssobacteria</taxon>
    </lineage>
</organism>
<dbReference type="AlphaFoldDB" id="A0A3A4MY45"/>
<keyword evidence="2" id="KW-0969">Cilium</keyword>
<dbReference type="EMBL" id="QZKU01000139">
    <property type="protein sequence ID" value="RJP14977.1"/>
    <property type="molecule type" value="Genomic_DNA"/>
</dbReference>
<sequence>MMNRVNLNESQPVQQIRQAHPAPGSGATRETFDAVMRKELAKLRDVKFSAHALSRIASRNIQMEANERTQIAEAVNRAEAKGARDSLVLLDKAALIVSVENRTVVTVLDREEMRGNVFTNIDSAVLMYGST</sequence>